<protein>
    <recommendedName>
        <fullName evidence="1">ZSWIM1/3 RNaseH-like domain-containing protein</fullName>
    </recommendedName>
</protein>
<sequence>MLKSLEAFPEILFIDGTYKLLQLNFTVVVILVDDANGCSEVVAMGIFVTEDNDTHDWFLNTFYKQNPEACKKVKCIMSDKDTKERGVLSKLFSGVPLHICKFHSIQIFKREFPKKHSNNETFKECLEILQKLVYSSSEARYMQLYNKLRELASSTFIQYFDKEWHNIRKEWTDYGMVDENLGNLTNNHLESINQKFKATIEKQNSLIDFFKRYFDWEVSHNYENDIKLSKCFTKKRLTEAVKDTADFQSQYQELLTIYAYDKIKAMFDKKNWLNFLEVDHGKFLIMIISYKSQNATVANNENSSCKKAMVTKLYKKKKV</sequence>
<dbReference type="InterPro" id="IPR052579">
    <property type="entry name" value="Zinc_finger_SWIM"/>
</dbReference>
<dbReference type="AlphaFoldDB" id="A0A232FBY8"/>
<dbReference type="Proteomes" id="UP000215335">
    <property type="component" value="Unassembled WGS sequence"/>
</dbReference>
<keyword evidence="3" id="KW-1185">Reference proteome</keyword>
<gene>
    <name evidence="2" type="ORF">TSAR_009990</name>
</gene>
<accession>A0A232FBY8</accession>
<evidence type="ECO:0000259" key="1">
    <source>
        <dbReference type="Pfam" id="PF21056"/>
    </source>
</evidence>
<comment type="caution">
    <text evidence="2">The sequence shown here is derived from an EMBL/GenBank/DDBJ whole genome shotgun (WGS) entry which is preliminary data.</text>
</comment>
<reference evidence="2 3" key="1">
    <citation type="journal article" date="2017" name="Curr. Biol.">
        <title>The Evolution of Venom by Co-option of Single-Copy Genes.</title>
        <authorList>
            <person name="Martinson E.O."/>
            <person name="Mrinalini"/>
            <person name="Kelkar Y.D."/>
            <person name="Chang C.H."/>
            <person name="Werren J.H."/>
        </authorList>
    </citation>
    <scope>NUCLEOTIDE SEQUENCE [LARGE SCALE GENOMIC DNA]</scope>
    <source>
        <strain evidence="2 3">Alberta</strain>
        <tissue evidence="2">Whole body</tissue>
    </source>
</reference>
<dbReference type="InterPro" id="IPR048324">
    <property type="entry name" value="ZSWIM1-3_RNaseH-like"/>
</dbReference>
<feature type="domain" description="ZSWIM1/3 RNaseH-like" evidence="1">
    <location>
        <begin position="1"/>
        <end position="94"/>
    </location>
</feature>
<name>A0A232FBY8_9HYME</name>
<dbReference type="Pfam" id="PF21056">
    <property type="entry name" value="ZSWIM1-3_RNaseH-like"/>
    <property type="match status" value="1"/>
</dbReference>
<dbReference type="STRING" id="543379.A0A232FBY8"/>
<dbReference type="EMBL" id="NNAY01000503">
    <property type="protein sequence ID" value="OXU27959.1"/>
    <property type="molecule type" value="Genomic_DNA"/>
</dbReference>
<organism evidence="2 3">
    <name type="scientific">Trichomalopsis sarcophagae</name>
    <dbReference type="NCBI Taxonomy" id="543379"/>
    <lineage>
        <taxon>Eukaryota</taxon>
        <taxon>Metazoa</taxon>
        <taxon>Ecdysozoa</taxon>
        <taxon>Arthropoda</taxon>
        <taxon>Hexapoda</taxon>
        <taxon>Insecta</taxon>
        <taxon>Pterygota</taxon>
        <taxon>Neoptera</taxon>
        <taxon>Endopterygota</taxon>
        <taxon>Hymenoptera</taxon>
        <taxon>Apocrita</taxon>
        <taxon>Proctotrupomorpha</taxon>
        <taxon>Chalcidoidea</taxon>
        <taxon>Pteromalidae</taxon>
        <taxon>Pteromalinae</taxon>
        <taxon>Trichomalopsis</taxon>
    </lineage>
</organism>
<evidence type="ECO:0000313" key="3">
    <source>
        <dbReference type="Proteomes" id="UP000215335"/>
    </source>
</evidence>
<proteinExistence type="predicted"/>
<dbReference type="PANTHER" id="PTHR31569">
    <property type="entry name" value="SWIM-TYPE DOMAIN-CONTAINING PROTEIN"/>
    <property type="match status" value="1"/>
</dbReference>
<evidence type="ECO:0000313" key="2">
    <source>
        <dbReference type="EMBL" id="OXU27959.1"/>
    </source>
</evidence>
<dbReference type="PANTHER" id="PTHR31569:SF4">
    <property type="entry name" value="SWIM-TYPE DOMAIN-CONTAINING PROTEIN"/>
    <property type="match status" value="1"/>
</dbReference>
<dbReference type="OrthoDB" id="123417at2759"/>